<dbReference type="InterPro" id="IPR029045">
    <property type="entry name" value="ClpP/crotonase-like_dom_sf"/>
</dbReference>
<proteinExistence type="predicted"/>
<dbReference type="EMBL" id="QTJX01000006">
    <property type="protein sequence ID" value="RDY57900.1"/>
    <property type="molecule type" value="Genomic_DNA"/>
</dbReference>
<evidence type="ECO:0000313" key="1">
    <source>
        <dbReference type="EMBL" id="RDY57900.1"/>
    </source>
</evidence>
<dbReference type="Gene3D" id="1.25.40.10">
    <property type="entry name" value="Tetratricopeptide repeat domain"/>
    <property type="match status" value="1"/>
</dbReference>
<protein>
    <submittedName>
        <fullName evidence="1">Uncharacterized protein</fullName>
    </submittedName>
</protein>
<dbReference type="Proteomes" id="UP000261828">
    <property type="component" value="Unassembled WGS sequence"/>
</dbReference>
<keyword evidence="2" id="KW-1185">Reference proteome</keyword>
<gene>
    <name evidence="1" type="ORF">DX873_17275</name>
</gene>
<dbReference type="SUPFAM" id="SSF52096">
    <property type="entry name" value="ClpP/crotonase"/>
    <property type="match status" value="1"/>
</dbReference>
<reference evidence="1 2" key="1">
    <citation type="submission" date="2018-08" db="EMBL/GenBank/DDBJ databases">
        <title>Muricauda nanhaiensis sp. nov., isolated from seawater of the South China Sea.</title>
        <authorList>
            <person name="Dang Y."/>
        </authorList>
    </citation>
    <scope>NUCLEOTIDE SEQUENCE [LARGE SCALE GENOMIC DNA]</scope>
    <source>
        <strain evidence="1 2">SM1704</strain>
    </source>
</reference>
<dbReference type="AlphaFoldDB" id="A0A371JLM4"/>
<dbReference type="SUPFAM" id="SSF48452">
    <property type="entry name" value="TPR-like"/>
    <property type="match status" value="1"/>
</dbReference>
<organism evidence="1 2">
    <name type="scientific">Flagellimonas nanhaiensis</name>
    <dbReference type="NCBI Taxonomy" id="2292706"/>
    <lineage>
        <taxon>Bacteria</taxon>
        <taxon>Pseudomonadati</taxon>
        <taxon>Bacteroidota</taxon>
        <taxon>Flavobacteriia</taxon>
        <taxon>Flavobacteriales</taxon>
        <taxon>Flavobacteriaceae</taxon>
        <taxon>Flagellimonas</taxon>
    </lineage>
</organism>
<sequence>MLLRCLKYPKNGTYALCLFVLLISFLNQGYSQRDVEFNLWKEDINYLRKEVNQNFPFLFKKTKREDWNKIVDSLLAEIKGLENHQILFGLAKAVSAFGYGHTEIEYNKQEIDLHRVPLNLYYFNDGIYIEGVKPKFSRALGCKVISIENVPIDEVLDKIRPIVPVENEQYFKAYGLIYLTIPEVLHAQGITSTLKRTITFKLLTSNHVTIEVSFGSEKWSNTQNNVRYGHTKFDGEWMPVQNSTVPLYLRYMNEPYDFEYIESLKTVYVRQSEIGDGPKETMDAFYQRIFEFIDTNDVKRFILDLRLNGGGNNRKNQIIIKNILQTPKINIRGKFYAIIGRRTFSACQNLVNELEKYTNVLFVGEPTAENVNFFGDTYPLRLPNSGIIVNLSFAWWQDKPDWEYAPWTFPHLPVELTFEQFKAGKDPYLSKALKYKYQEGDFIFNPMETLQSLFLSGDMRGLREMLLNLIEDQRFQHFDFQNRLEIAGLNLINSKRYKQGILVFRIILEIFPETAKSWYNLAFAHYLSKDDDLAIKALQEAGEIDKTYPGLSILKARILRNQ</sequence>
<name>A0A371JLM4_9FLAO</name>
<evidence type="ECO:0000313" key="2">
    <source>
        <dbReference type="Proteomes" id="UP000261828"/>
    </source>
</evidence>
<accession>A0A371JLM4</accession>
<dbReference type="InterPro" id="IPR011990">
    <property type="entry name" value="TPR-like_helical_dom_sf"/>
</dbReference>
<dbReference type="Gene3D" id="3.90.226.10">
    <property type="entry name" value="2-enoyl-CoA Hydratase, Chain A, domain 1"/>
    <property type="match status" value="1"/>
</dbReference>
<comment type="caution">
    <text evidence="1">The sequence shown here is derived from an EMBL/GenBank/DDBJ whole genome shotgun (WGS) entry which is preliminary data.</text>
</comment>